<evidence type="ECO:0000256" key="1">
    <source>
        <dbReference type="ARBA" id="ARBA00004651"/>
    </source>
</evidence>
<feature type="transmembrane region" description="Helical" evidence="14">
    <location>
        <begin position="150"/>
        <end position="168"/>
    </location>
</feature>
<organism evidence="16 18">
    <name type="scientific">Parafannyhessea umbonata</name>
    <dbReference type="NCBI Taxonomy" id="604330"/>
    <lineage>
        <taxon>Bacteria</taxon>
        <taxon>Bacillati</taxon>
        <taxon>Actinomycetota</taxon>
        <taxon>Coriobacteriia</taxon>
        <taxon>Coriobacteriales</taxon>
        <taxon>Atopobiaceae</taxon>
        <taxon>Parafannyhessea</taxon>
    </lineage>
</organism>
<proteinExistence type="inferred from homology"/>
<dbReference type="GO" id="GO:0009401">
    <property type="term" value="P:phosphoenolpyruvate-dependent sugar phosphotransferase system"/>
    <property type="evidence" value="ECO:0007669"/>
    <property type="project" value="UniProtKB-KW"/>
</dbReference>
<keyword evidence="4" id="KW-1003">Cell membrane</keyword>
<evidence type="ECO:0000256" key="6">
    <source>
        <dbReference type="ARBA" id="ARBA00022683"/>
    </source>
</evidence>
<reference evidence="17 18" key="2">
    <citation type="submission" date="2016-10" db="EMBL/GenBank/DDBJ databases">
        <authorList>
            <person name="Varghese N."/>
            <person name="Submissions S."/>
        </authorList>
    </citation>
    <scope>NUCLEOTIDE SEQUENCE [LARGE SCALE GENOMIC DNA]</scope>
    <source>
        <strain evidence="17">DSM 22619</strain>
        <strain evidence="18">DSM 22620</strain>
    </source>
</reference>
<dbReference type="NCBIfam" id="NF006920">
    <property type="entry name" value="PRK09410.1-2"/>
    <property type="match status" value="1"/>
</dbReference>
<evidence type="ECO:0000256" key="3">
    <source>
        <dbReference type="ARBA" id="ARBA00022448"/>
    </source>
</evidence>
<keyword evidence="8 14" id="KW-1133">Transmembrane helix</keyword>
<feature type="transmembrane region" description="Helical" evidence="14">
    <location>
        <begin position="40"/>
        <end position="57"/>
    </location>
</feature>
<sequence>MAVLGFIVNILSTPAILVGLLALLGLVLQGKPAEDVLKGTIKTIVGFLVLGAGSSFLQSDSLLAFGQVFNYAFNMQGVVPNNEAVVADALKNFGSDSAIVMACGMVLNIVLARFSRMPYIFLTGHHTLYMACMLTVILGGAGGLTGPALWIAAGSILGLIMVLSPAYCQVTYRKVTGGDAIALGHFGGIGYWFAGVIGKLFAKDPNRKSTEEINFSKRLIFLRDTTVSIGITMFFLFLIVTGVAVARGILNVDPTNEAYSHLGVLLNYNQETTTNWIVWCITAGLSFSGGVYIILSGVRLIIGEIVPAFKGIADKLVPGAKPALDCPVAFTYAPNAVIIGFLSSFVGGIVGLLILVGVNAAIPVALILPGVVPHFFCGATAGVFGNAEGGLKGCIAGAFAHGLLITFLPAVCMPVFTNLGYTGTTFSDADFSWLGIVFGNLVHFAGGAVLVIICVVLYLLPIIYNFVAPKKEAKEA</sequence>
<dbReference type="Proteomes" id="UP000198528">
    <property type="component" value="Unassembled WGS sequence"/>
</dbReference>
<keyword evidence="7 14" id="KW-0812">Transmembrane</keyword>
<evidence type="ECO:0000256" key="12">
    <source>
        <dbReference type="ARBA" id="ARBA00039702"/>
    </source>
</evidence>
<evidence type="ECO:0000256" key="4">
    <source>
        <dbReference type="ARBA" id="ARBA00022475"/>
    </source>
</evidence>
<feature type="transmembrane region" description="Helical" evidence="14">
    <location>
        <begin position="396"/>
        <end position="421"/>
    </location>
</feature>
<dbReference type="AlphaFoldDB" id="A0A1H1NGY9"/>
<dbReference type="STRING" id="604330.SAMN04489857_1832"/>
<evidence type="ECO:0000256" key="5">
    <source>
        <dbReference type="ARBA" id="ARBA00022597"/>
    </source>
</evidence>
<dbReference type="EMBL" id="LT629759">
    <property type="protein sequence ID" value="SDR98090.1"/>
    <property type="molecule type" value="Genomic_DNA"/>
</dbReference>
<dbReference type="GeneID" id="78501162"/>
<comment type="subunit">
    <text evidence="2">Homodimer.</text>
</comment>
<keyword evidence="5" id="KW-0762">Sugar transport</keyword>
<protein>
    <recommendedName>
        <fullName evidence="12">Ascorbate-specific PTS system EIIC component</fullName>
    </recommendedName>
    <alternativeName>
        <fullName evidence="13">Ascorbate-specific permease IIC component UlaA</fullName>
    </alternativeName>
</protein>
<dbReference type="Pfam" id="PF03611">
    <property type="entry name" value="EIIC-GAT"/>
    <property type="match status" value="1"/>
</dbReference>
<comment type="function">
    <text evidence="10">The phosphoenolpyruvate-dependent sugar phosphotransferase system (sugar PTS), a major carbohydrate active transport system, catalyzes the phosphorylation of incoming sugar substrates concomitantly with their translocation across the cell membrane. The enzyme II UlaABC PTS system is involved in ascorbate transport.</text>
</comment>
<dbReference type="NCBIfam" id="NF009553">
    <property type="entry name" value="PRK12997.1-5"/>
    <property type="match status" value="1"/>
</dbReference>
<dbReference type="OrthoDB" id="9796178at2"/>
<keyword evidence="3" id="KW-0813">Transport</keyword>
<dbReference type="GO" id="GO:0005886">
    <property type="term" value="C:plasma membrane"/>
    <property type="evidence" value="ECO:0007669"/>
    <property type="project" value="UniProtKB-SubCell"/>
</dbReference>
<dbReference type="InterPro" id="IPR004703">
    <property type="entry name" value="PTS_sugar-sp_permease"/>
</dbReference>
<evidence type="ECO:0000256" key="10">
    <source>
        <dbReference type="ARBA" id="ARBA00037387"/>
    </source>
</evidence>
<evidence type="ECO:0000256" key="2">
    <source>
        <dbReference type="ARBA" id="ARBA00011738"/>
    </source>
</evidence>
<dbReference type="RefSeq" id="WP_090845386.1">
    <property type="nucleotide sequence ID" value="NZ_FMZL01000004.1"/>
</dbReference>
<evidence type="ECO:0000313" key="15">
    <source>
        <dbReference type="EMBL" id="SDC14699.1"/>
    </source>
</evidence>
<keyword evidence="6" id="KW-0598">Phosphotransferase system</keyword>
<keyword evidence="9 14" id="KW-0472">Membrane</keyword>
<comment type="similarity">
    <text evidence="11">Belongs to the UlaA family.</text>
</comment>
<evidence type="ECO:0000256" key="7">
    <source>
        <dbReference type="ARBA" id="ARBA00022692"/>
    </source>
</evidence>
<evidence type="ECO:0000256" key="11">
    <source>
        <dbReference type="ARBA" id="ARBA00038218"/>
    </source>
</evidence>
<gene>
    <name evidence="15" type="ORF">SAMN04487824_10421</name>
    <name evidence="16" type="ORF">SAMN04489857_1832</name>
</gene>
<evidence type="ECO:0000313" key="16">
    <source>
        <dbReference type="EMBL" id="SDR98090.1"/>
    </source>
</evidence>
<dbReference type="Proteomes" id="UP000199480">
    <property type="component" value="Chromosome I"/>
</dbReference>
<feature type="transmembrane region" description="Helical" evidence="14">
    <location>
        <begin position="276"/>
        <end position="295"/>
    </location>
</feature>
<feature type="transmembrane region" description="Helical" evidence="14">
    <location>
        <begin position="364"/>
        <end position="384"/>
    </location>
</feature>
<evidence type="ECO:0000256" key="14">
    <source>
        <dbReference type="SAM" id="Phobius"/>
    </source>
</evidence>
<dbReference type="PANTHER" id="PTHR33843:SF4">
    <property type="entry name" value="ASCORBATE-SPECIFIC PTS SYSTEM EIIC COMPONENT"/>
    <property type="match status" value="1"/>
</dbReference>
<comment type="subcellular location">
    <subcellularLocation>
        <location evidence="1">Cell membrane</location>
        <topology evidence="1">Multi-pass membrane protein</topology>
    </subcellularLocation>
</comment>
<dbReference type="EMBL" id="FMZL01000004">
    <property type="protein sequence ID" value="SDC14699.1"/>
    <property type="molecule type" value="Genomic_DNA"/>
</dbReference>
<reference evidence="16" key="1">
    <citation type="submission" date="2016-10" db="EMBL/GenBank/DDBJ databases">
        <authorList>
            <person name="de Groot N.N."/>
        </authorList>
    </citation>
    <scope>NUCLEOTIDE SEQUENCE [LARGE SCALE GENOMIC DNA]</scope>
    <source>
        <strain evidence="15">DSM 22619</strain>
        <strain evidence="16">DSM 22620</strain>
    </source>
</reference>
<evidence type="ECO:0000256" key="9">
    <source>
        <dbReference type="ARBA" id="ARBA00023136"/>
    </source>
</evidence>
<feature type="transmembrane region" description="Helical" evidence="14">
    <location>
        <begin position="337"/>
        <end position="358"/>
    </location>
</feature>
<feature type="transmembrane region" description="Helical" evidence="14">
    <location>
        <begin position="6"/>
        <end position="28"/>
    </location>
</feature>
<dbReference type="InterPro" id="IPR051562">
    <property type="entry name" value="Ascorbate-PTS_EIIC"/>
</dbReference>
<evidence type="ECO:0000256" key="8">
    <source>
        <dbReference type="ARBA" id="ARBA00022989"/>
    </source>
</evidence>
<feature type="transmembrane region" description="Helical" evidence="14">
    <location>
        <begin position="127"/>
        <end position="144"/>
    </location>
</feature>
<accession>A0A1H1NGY9</accession>
<dbReference type="PANTHER" id="PTHR33843">
    <property type="entry name" value="ASCORBATE-SPECIFIC PTS SYSTEM EIIC COMPONENT"/>
    <property type="match status" value="1"/>
</dbReference>
<evidence type="ECO:0000313" key="18">
    <source>
        <dbReference type="Proteomes" id="UP000199480"/>
    </source>
</evidence>
<evidence type="ECO:0000313" key="17">
    <source>
        <dbReference type="Proteomes" id="UP000198528"/>
    </source>
</evidence>
<feature type="transmembrane region" description="Helical" evidence="14">
    <location>
        <begin position="441"/>
        <end position="467"/>
    </location>
</feature>
<name>A0A1H1NGY9_9ACTN</name>
<evidence type="ECO:0000256" key="13">
    <source>
        <dbReference type="ARBA" id="ARBA00042859"/>
    </source>
</evidence>
<keyword evidence="17" id="KW-1185">Reference proteome</keyword>
<feature type="transmembrane region" description="Helical" evidence="14">
    <location>
        <begin position="227"/>
        <end position="250"/>
    </location>
</feature>